<dbReference type="InterPro" id="IPR008930">
    <property type="entry name" value="Terpenoid_cyclase/PrenylTrfase"/>
</dbReference>
<keyword evidence="4" id="KW-1185">Reference proteome</keyword>
<evidence type="ECO:0000259" key="2">
    <source>
        <dbReference type="Pfam" id="PF13243"/>
    </source>
</evidence>
<proteinExistence type="predicted"/>
<comment type="caution">
    <text evidence="3">The sequence shown here is derived from an EMBL/GenBank/DDBJ whole genome shotgun (WGS) entry which is preliminary data.</text>
</comment>
<evidence type="ECO:0000313" key="4">
    <source>
        <dbReference type="Proteomes" id="UP001596496"/>
    </source>
</evidence>
<protein>
    <submittedName>
        <fullName evidence="3">Prenyltransferase/squalene oxidase repeat-containing protein</fullName>
    </submittedName>
</protein>
<feature type="region of interest" description="Disordered" evidence="1">
    <location>
        <begin position="666"/>
        <end position="689"/>
    </location>
</feature>
<dbReference type="EMBL" id="JBHTCG010000021">
    <property type="protein sequence ID" value="MFC7385793.1"/>
    <property type="molecule type" value="Genomic_DNA"/>
</dbReference>
<dbReference type="SUPFAM" id="SSF48239">
    <property type="entry name" value="Terpenoid cyclases/Protein prenyltransferases"/>
    <property type="match status" value="1"/>
</dbReference>
<feature type="compositionally biased region" description="Basic residues" evidence="1">
    <location>
        <begin position="680"/>
        <end position="689"/>
    </location>
</feature>
<dbReference type="Pfam" id="PF13243">
    <property type="entry name" value="SQHop_cyclase_C"/>
    <property type="match status" value="1"/>
</dbReference>
<feature type="domain" description="Squalene cyclase C-terminal" evidence="2">
    <location>
        <begin position="388"/>
        <end position="619"/>
    </location>
</feature>
<reference evidence="4" key="1">
    <citation type="journal article" date="2019" name="Int. J. Syst. Evol. Microbiol.">
        <title>The Global Catalogue of Microorganisms (GCM) 10K type strain sequencing project: providing services to taxonomists for standard genome sequencing and annotation.</title>
        <authorList>
            <consortium name="The Broad Institute Genomics Platform"/>
            <consortium name="The Broad Institute Genome Sequencing Center for Infectious Disease"/>
            <person name="Wu L."/>
            <person name="Ma J."/>
        </authorList>
    </citation>
    <scope>NUCLEOTIDE SEQUENCE [LARGE SCALE GENOMIC DNA]</scope>
    <source>
        <strain evidence="4">CECT 7649</strain>
    </source>
</reference>
<evidence type="ECO:0000313" key="3">
    <source>
        <dbReference type="EMBL" id="MFC7385793.1"/>
    </source>
</evidence>
<organism evidence="3 4">
    <name type="scientific">Sphaerisporangium rhizosphaerae</name>
    <dbReference type="NCBI Taxonomy" id="2269375"/>
    <lineage>
        <taxon>Bacteria</taxon>
        <taxon>Bacillati</taxon>
        <taxon>Actinomycetota</taxon>
        <taxon>Actinomycetes</taxon>
        <taxon>Streptosporangiales</taxon>
        <taxon>Streptosporangiaceae</taxon>
        <taxon>Sphaerisporangium</taxon>
    </lineage>
</organism>
<dbReference type="InterPro" id="IPR032696">
    <property type="entry name" value="SQ_cyclase_C"/>
</dbReference>
<name>A0ABW2PDH6_9ACTN</name>
<dbReference type="Proteomes" id="UP001596496">
    <property type="component" value="Unassembled WGS sequence"/>
</dbReference>
<dbReference type="RefSeq" id="WP_380829659.1">
    <property type="nucleotide sequence ID" value="NZ_JBHTCG010000021.1"/>
</dbReference>
<accession>A0ABW2PDH6</accession>
<dbReference type="Gene3D" id="1.50.10.20">
    <property type="match status" value="1"/>
</dbReference>
<evidence type="ECO:0000256" key="1">
    <source>
        <dbReference type="SAM" id="MobiDB-lite"/>
    </source>
</evidence>
<gene>
    <name evidence="3" type="ORF">ACFQSB_26550</name>
</gene>
<sequence>MTLLMVETRRADERFGALWSAWQREQGRPGAFGRRGAEALFDHFPFLLWEHFPAVTLGVARRIGLAARAHGMASALRDACARGEDETSGAGSARAWLHELARRQLEPLIPPGDPYWRLLADGPESAVLPAWSRLPHATAAAFAACGGDPESLPPVQESQTHLYAGLVLYRDCVRWKRDFLGGHRSEVVARVLDALGTPAFGTLPSLPGAGALPAAPQAEALPAAPGAGEREARLTAAARAFHYGGIAERALDAATEHLARSMAAVTDLPPVSWAAMLARLHGEVLRLRSDLAETRARHLAAARGHTTGPPRPRTAARLADMSEKAVRAAVAHMSGEQYADGHWGDFLVLTQQSTSWATGYVGWNLARAGVGGPVLDAAARWLVENRSPGGAWGYNGHWPWDIDSTANALLFLVDRPGVDRALLEPALDHLLASQAPDGGFTTVDDLDAWLVRFRAPTDDAPGWTAAHPCVTAMVALLLSRVDGDRAKTAAEAALTFLQRGQRPAGYWDAYWWVGGLYTTCRAVQALCAAGRELPGTGRTLTRAAEWLLRSRRADGGWSGGHREGSGAFQTALAVQALCALLDDHHDRDHHDRDALERAVAGGVRWLAEHQLPDGSWQAEPILRVPRPAVVEPWRGVTWTESILGLDIVVPDWRRLFTGAAAVHALRQAAGPESGPESRPTRKHALKGER</sequence>